<keyword evidence="3 5" id="KW-1133">Transmembrane helix</keyword>
<dbReference type="Pfam" id="PF01124">
    <property type="entry name" value="MAPEG"/>
    <property type="match status" value="1"/>
</dbReference>
<evidence type="ECO:0000256" key="4">
    <source>
        <dbReference type="ARBA" id="ARBA00023136"/>
    </source>
</evidence>
<sequence>MLFTPTKIIITSMFLQVFLTFSVMVIMGRRRFAAARKGDIPLASFKTMQLGQAPENVQLASRNFENQFEIPVLFFVACLLGLHLQVTGWFFAVNGALFVVSRVAHSWVHLTNNHVLTRFRLFMLGCLFVLLQWLTLVATFI</sequence>
<comment type="caution">
    <text evidence="6">The sequence shown here is derived from an EMBL/GenBank/DDBJ whole genome shotgun (WGS) entry which is preliminary data.</text>
</comment>
<keyword evidence="7" id="KW-1185">Reference proteome</keyword>
<dbReference type="STRING" id="1859457.BET10_03155"/>
<name>A0A1S1N0Y2_9GAMM</name>
<evidence type="ECO:0000256" key="2">
    <source>
        <dbReference type="ARBA" id="ARBA00022692"/>
    </source>
</evidence>
<evidence type="ECO:0000256" key="1">
    <source>
        <dbReference type="ARBA" id="ARBA00004370"/>
    </source>
</evidence>
<evidence type="ECO:0000256" key="3">
    <source>
        <dbReference type="ARBA" id="ARBA00022989"/>
    </source>
</evidence>
<feature type="transmembrane region" description="Helical" evidence="5">
    <location>
        <begin position="119"/>
        <end position="140"/>
    </location>
</feature>
<accession>A0A1S1N0Y2</accession>
<evidence type="ECO:0000313" key="7">
    <source>
        <dbReference type="Proteomes" id="UP000179786"/>
    </source>
</evidence>
<dbReference type="GO" id="GO:0016020">
    <property type="term" value="C:membrane"/>
    <property type="evidence" value="ECO:0007669"/>
    <property type="project" value="UniProtKB-SubCell"/>
</dbReference>
<evidence type="ECO:0000313" key="6">
    <source>
        <dbReference type="EMBL" id="OHU93021.1"/>
    </source>
</evidence>
<dbReference type="InterPro" id="IPR023352">
    <property type="entry name" value="MAPEG-like_dom_sf"/>
</dbReference>
<dbReference type="InterPro" id="IPR001129">
    <property type="entry name" value="Membr-assoc_MAPEG"/>
</dbReference>
<dbReference type="Proteomes" id="UP000179786">
    <property type="component" value="Unassembled WGS sequence"/>
</dbReference>
<dbReference type="Gene3D" id="1.20.120.550">
    <property type="entry name" value="Membrane associated eicosanoid/glutathione metabolism-like domain"/>
    <property type="match status" value="1"/>
</dbReference>
<feature type="transmembrane region" description="Helical" evidence="5">
    <location>
        <begin position="72"/>
        <end position="99"/>
    </location>
</feature>
<proteinExistence type="predicted"/>
<reference evidence="6 7" key="1">
    <citation type="submission" date="2016-09" db="EMBL/GenBank/DDBJ databases">
        <title>Pseudoalteromonas amylolytica sp. nov., isolated from the surface seawater.</title>
        <authorList>
            <person name="Wu Y.-H."/>
            <person name="Cheng H."/>
            <person name="Jin X.-B."/>
            <person name="Wang C.-S."/>
            <person name="Xu X.-W."/>
        </authorList>
    </citation>
    <scope>NUCLEOTIDE SEQUENCE [LARGE SCALE GENOMIC DNA]</scope>
    <source>
        <strain evidence="6 7">JW1</strain>
    </source>
</reference>
<dbReference type="AlphaFoldDB" id="A0A1S1N0Y2"/>
<feature type="transmembrane region" description="Helical" evidence="5">
    <location>
        <begin position="6"/>
        <end position="27"/>
    </location>
</feature>
<dbReference type="EMBL" id="MKJU01000005">
    <property type="protein sequence ID" value="OHU93021.1"/>
    <property type="molecule type" value="Genomic_DNA"/>
</dbReference>
<evidence type="ECO:0000256" key="5">
    <source>
        <dbReference type="SAM" id="Phobius"/>
    </source>
</evidence>
<dbReference type="SUPFAM" id="SSF161084">
    <property type="entry name" value="MAPEG domain-like"/>
    <property type="match status" value="1"/>
</dbReference>
<dbReference type="OrthoDB" id="328594at2"/>
<protein>
    <recommendedName>
        <fullName evidence="8">MAPEG family protein</fullName>
    </recommendedName>
</protein>
<evidence type="ECO:0008006" key="8">
    <source>
        <dbReference type="Google" id="ProtNLM"/>
    </source>
</evidence>
<keyword evidence="4 5" id="KW-0472">Membrane</keyword>
<gene>
    <name evidence="6" type="ORF">BET10_03155</name>
</gene>
<organism evidence="6 7">
    <name type="scientific">Pseudoalteromonas amylolytica</name>
    <dbReference type="NCBI Taxonomy" id="1859457"/>
    <lineage>
        <taxon>Bacteria</taxon>
        <taxon>Pseudomonadati</taxon>
        <taxon>Pseudomonadota</taxon>
        <taxon>Gammaproteobacteria</taxon>
        <taxon>Alteromonadales</taxon>
        <taxon>Pseudoalteromonadaceae</taxon>
        <taxon>Pseudoalteromonas</taxon>
    </lineage>
</organism>
<keyword evidence="2 5" id="KW-0812">Transmembrane</keyword>
<comment type="subcellular location">
    <subcellularLocation>
        <location evidence="1">Membrane</location>
    </subcellularLocation>
</comment>